<dbReference type="AlphaFoldDB" id="A0A8D5AN72"/>
<reference evidence="1" key="1">
    <citation type="submission" date="2019-06" db="EMBL/GenBank/DDBJ databases">
        <title>Complete genome sequence of Methylogaea oryzae strain JCM16910.</title>
        <authorList>
            <person name="Asakawa S."/>
        </authorList>
    </citation>
    <scope>NUCLEOTIDE SEQUENCE</scope>
    <source>
        <strain evidence="1">E10</strain>
    </source>
</reference>
<evidence type="ECO:0008006" key="3">
    <source>
        <dbReference type="Google" id="ProtNLM"/>
    </source>
</evidence>
<dbReference type="Proteomes" id="UP000824988">
    <property type="component" value="Chromosome"/>
</dbReference>
<protein>
    <recommendedName>
        <fullName evidence="3">PilZ domain-containing protein</fullName>
    </recommendedName>
</protein>
<dbReference type="KEGG" id="moz:MoryE10_23960"/>
<evidence type="ECO:0000313" key="1">
    <source>
        <dbReference type="EMBL" id="BBL71790.1"/>
    </source>
</evidence>
<dbReference type="RefSeq" id="WP_156302900.1">
    <property type="nucleotide sequence ID" value="NZ_AP019782.1"/>
</dbReference>
<organism evidence="1 2">
    <name type="scientific">Methylogaea oryzae</name>
    <dbReference type="NCBI Taxonomy" id="1295382"/>
    <lineage>
        <taxon>Bacteria</taxon>
        <taxon>Pseudomonadati</taxon>
        <taxon>Pseudomonadota</taxon>
        <taxon>Gammaproteobacteria</taxon>
        <taxon>Methylococcales</taxon>
        <taxon>Methylococcaceae</taxon>
        <taxon>Methylogaea</taxon>
    </lineage>
</organism>
<keyword evidence="2" id="KW-1185">Reference proteome</keyword>
<accession>A0A8D5AN72</accession>
<gene>
    <name evidence="1" type="ORF">MoryE10_23960</name>
</gene>
<evidence type="ECO:0000313" key="2">
    <source>
        <dbReference type="Proteomes" id="UP000824988"/>
    </source>
</evidence>
<name>A0A8D5AN72_9GAMM</name>
<proteinExistence type="predicted"/>
<sequence length="108" mass="12160">MSSTQLSYDLPVVTQWPDGRILQCRAHRIDQHGMTIRVPYTAKAGSQIRLGFKILVGGKPQAISAVATVSLSYLSGSDNMFHIDLRFKQLSPQQQEDIETFIRERKKG</sequence>
<dbReference type="EMBL" id="AP019782">
    <property type="protein sequence ID" value="BBL71790.1"/>
    <property type="molecule type" value="Genomic_DNA"/>
</dbReference>